<keyword evidence="2" id="KW-1185">Reference proteome</keyword>
<geneLocation type="plasmid" evidence="1 2">
    <name>pGSUB1</name>
</geneLocation>
<reference evidence="1 2" key="1">
    <citation type="journal article" date="2015" name="Genome Announc.">
        <title>Genomes of Geoalkalibacter ferrihydriticus Z-0531T and Geoalkalibacter subterraneus Red1T, Two Haloalkaliphilic Metal-Reducing Deltaproteobacteria.</title>
        <authorList>
            <person name="Badalamenti J.P."/>
            <person name="Krajmalnik-Brown R."/>
            <person name="Torres C.I."/>
            <person name="Bond D.R."/>
        </authorList>
    </citation>
    <scope>NUCLEOTIDE SEQUENCE [LARGE SCALE GENOMIC DNA]</scope>
    <source>
        <strain evidence="1 2">Red1</strain>
        <plasmid evidence="2">Plasmid pGSUB1</plasmid>
    </source>
</reference>
<gene>
    <name evidence="1" type="ORF">GSUB_16845</name>
</gene>
<sequence>MQELQMDWVQAQAKAEAKLETLRAIISREIKRPMPFSESLINITLMMIRRNYGKKEETRTRNLFGIPGSG</sequence>
<dbReference type="AlphaFoldDB" id="A0A0B5FU23"/>
<dbReference type="KEGG" id="gsb:GSUB_16845"/>
<name>A0A0B5FU23_9BACT</name>
<evidence type="ECO:0000313" key="1">
    <source>
        <dbReference type="EMBL" id="AJF08169.1"/>
    </source>
</evidence>
<evidence type="ECO:0008006" key="3">
    <source>
        <dbReference type="Google" id="ProtNLM"/>
    </source>
</evidence>
<organism evidence="1 2">
    <name type="scientific">Geoalkalibacter subterraneus</name>
    <dbReference type="NCBI Taxonomy" id="483547"/>
    <lineage>
        <taxon>Bacteria</taxon>
        <taxon>Pseudomonadati</taxon>
        <taxon>Thermodesulfobacteriota</taxon>
        <taxon>Desulfuromonadia</taxon>
        <taxon>Desulfuromonadales</taxon>
        <taxon>Geoalkalibacteraceae</taxon>
        <taxon>Geoalkalibacter</taxon>
    </lineage>
</organism>
<protein>
    <recommendedName>
        <fullName evidence="3">Transposase</fullName>
    </recommendedName>
</protein>
<proteinExistence type="predicted"/>
<dbReference type="RefSeq" id="WP_040202796.1">
    <property type="nucleotide sequence ID" value="NZ_CP010312.1"/>
</dbReference>
<dbReference type="HOGENOM" id="CLU_2752092_0_0_7"/>
<keyword evidence="1" id="KW-0614">Plasmid</keyword>
<dbReference type="EMBL" id="CP010312">
    <property type="protein sequence ID" value="AJF08169.1"/>
    <property type="molecule type" value="Genomic_DNA"/>
</dbReference>
<dbReference type="Proteomes" id="UP000035036">
    <property type="component" value="Plasmid pGSUB1"/>
</dbReference>
<evidence type="ECO:0000313" key="2">
    <source>
        <dbReference type="Proteomes" id="UP000035036"/>
    </source>
</evidence>
<accession>A0A0B5FU23</accession>